<dbReference type="InterPro" id="IPR014710">
    <property type="entry name" value="RmlC-like_jellyroll"/>
</dbReference>
<keyword evidence="1" id="KW-0456">Lyase</keyword>
<dbReference type="RefSeq" id="WP_072902283.1">
    <property type="nucleotide sequence ID" value="NZ_FQXB01000006.1"/>
</dbReference>
<gene>
    <name evidence="1" type="ORF">SAMN05444003_2900</name>
</gene>
<dbReference type="Gene3D" id="2.60.120.10">
    <property type="entry name" value="Jelly Rolls"/>
    <property type="match status" value="1"/>
</dbReference>
<dbReference type="CDD" id="cd20282">
    <property type="entry name" value="cupin_DddQ"/>
    <property type="match status" value="1"/>
</dbReference>
<protein>
    <submittedName>
        <fullName evidence="1">Dimethylsulfoniopropionate lyase DddQ</fullName>
    </submittedName>
</protein>
<dbReference type="Pfam" id="PF16867">
    <property type="entry name" value="DMSP_lyase"/>
    <property type="match status" value="1"/>
</dbReference>
<dbReference type="SUPFAM" id="SSF51182">
    <property type="entry name" value="RmlC-like cupins"/>
    <property type="match status" value="1"/>
</dbReference>
<dbReference type="STRING" id="1508389.SAMN05444003_2900"/>
<evidence type="ECO:0000313" key="2">
    <source>
        <dbReference type="Proteomes" id="UP000184074"/>
    </source>
</evidence>
<name>A0A1M5SCM6_9RHOB</name>
<organism evidence="1 2">
    <name type="scientific">Cognatiyoonia sediminum</name>
    <dbReference type="NCBI Taxonomy" id="1508389"/>
    <lineage>
        <taxon>Bacteria</taxon>
        <taxon>Pseudomonadati</taxon>
        <taxon>Pseudomonadota</taxon>
        <taxon>Alphaproteobacteria</taxon>
        <taxon>Rhodobacterales</taxon>
        <taxon>Paracoccaceae</taxon>
        <taxon>Cognatiyoonia</taxon>
    </lineage>
</organism>
<reference evidence="1 2" key="1">
    <citation type="submission" date="2016-11" db="EMBL/GenBank/DDBJ databases">
        <authorList>
            <person name="Jaros S."/>
            <person name="Januszkiewicz K."/>
            <person name="Wedrychowicz H."/>
        </authorList>
    </citation>
    <scope>NUCLEOTIDE SEQUENCE [LARGE SCALE GENOMIC DNA]</scope>
    <source>
        <strain evidence="1 2">DSM 28715</strain>
    </source>
</reference>
<dbReference type="AlphaFoldDB" id="A0A1M5SCM6"/>
<dbReference type="GO" id="GO:0047869">
    <property type="term" value="F:dimethylpropiothetin dethiomethylase activity"/>
    <property type="evidence" value="ECO:0007669"/>
    <property type="project" value="InterPro"/>
</dbReference>
<dbReference type="OrthoDB" id="9083851at2"/>
<keyword evidence="2" id="KW-1185">Reference proteome</keyword>
<dbReference type="InterPro" id="IPR031723">
    <property type="entry name" value="DMSP_lyase"/>
</dbReference>
<dbReference type="EMBL" id="FQXB01000006">
    <property type="protein sequence ID" value="SHH36284.1"/>
    <property type="molecule type" value="Genomic_DNA"/>
</dbReference>
<evidence type="ECO:0000313" key="1">
    <source>
        <dbReference type="EMBL" id="SHH36284.1"/>
    </source>
</evidence>
<dbReference type="Proteomes" id="UP000184074">
    <property type="component" value="Unassembled WGS sequence"/>
</dbReference>
<sequence length="198" mass="22425">MTASLDILRREVEALHRSHAELAAFCPWPDDVRPQPLKPFHIPAADLMTAETGFGATPYQRLCDALIDVSDQMQWRETYKGSNIDPDFMARFACYEIVGRDAPFASQAMRSFVVYQPTHLHYPWHHHPAEELYVVLAGEAEFHLEGTPSRTLKPGDSAFHPSATPHALTSHDHPVMAYVVWHDCFDTAPVWTHPENPT</sequence>
<accession>A0A1M5SCM6</accession>
<dbReference type="InterPro" id="IPR011051">
    <property type="entry name" value="RmlC_Cupin_sf"/>
</dbReference>
<proteinExistence type="predicted"/>